<accession>A0ABS9RE78</accession>
<proteinExistence type="predicted"/>
<dbReference type="RefSeq" id="WP_240571542.1">
    <property type="nucleotide sequence ID" value="NZ_CP136709.1"/>
</dbReference>
<evidence type="ECO:0000259" key="1">
    <source>
        <dbReference type="Pfam" id="PF00535"/>
    </source>
</evidence>
<protein>
    <submittedName>
        <fullName evidence="2">Glycosyltransferase</fullName>
    </submittedName>
</protein>
<dbReference type="PANTHER" id="PTHR22916:SF3">
    <property type="entry name" value="UDP-GLCNAC:BETAGAL BETA-1,3-N-ACETYLGLUCOSAMINYLTRANSFERASE-LIKE PROTEIN 1"/>
    <property type="match status" value="1"/>
</dbReference>
<reference evidence="2" key="1">
    <citation type="submission" date="2022-02" db="EMBL/GenBank/DDBJ databases">
        <title>Aestuariibaculum sp., a marine bacterium isolated from sediment in Guangxi.</title>
        <authorList>
            <person name="Ying J."/>
        </authorList>
    </citation>
    <scope>NUCLEOTIDE SEQUENCE</scope>
    <source>
        <strain evidence="2">L182</strain>
    </source>
</reference>
<dbReference type="PANTHER" id="PTHR22916">
    <property type="entry name" value="GLYCOSYLTRANSFERASE"/>
    <property type="match status" value="1"/>
</dbReference>
<evidence type="ECO:0000313" key="2">
    <source>
        <dbReference type="EMBL" id="MCH4551251.1"/>
    </source>
</evidence>
<comment type="caution">
    <text evidence="2">The sequence shown here is derived from an EMBL/GenBank/DDBJ whole genome shotgun (WGS) entry which is preliminary data.</text>
</comment>
<name>A0ABS9RE78_9FLAO</name>
<gene>
    <name evidence="2" type="ORF">MKW35_01330</name>
</gene>
<dbReference type="Pfam" id="PF00535">
    <property type="entry name" value="Glycos_transf_2"/>
    <property type="match status" value="1"/>
</dbReference>
<evidence type="ECO:0000313" key="3">
    <source>
        <dbReference type="Proteomes" id="UP001156141"/>
    </source>
</evidence>
<dbReference type="InterPro" id="IPR029044">
    <property type="entry name" value="Nucleotide-diphossugar_trans"/>
</dbReference>
<dbReference type="Gene3D" id="3.90.550.10">
    <property type="entry name" value="Spore Coat Polysaccharide Biosynthesis Protein SpsA, Chain A"/>
    <property type="match status" value="1"/>
</dbReference>
<dbReference type="EMBL" id="JAKVQD010000001">
    <property type="protein sequence ID" value="MCH4551251.1"/>
    <property type="molecule type" value="Genomic_DNA"/>
</dbReference>
<dbReference type="InterPro" id="IPR001173">
    <property type="entry name" value="Glyco_trans_2-like"/>
</dbReference>
<dbReference type="SUPFAM" id="SSF53448">
    <property type="entry name" value="Nucleotide-diphospho-sugar transferases"/>
    <property type="match status" value="1"/>
</dbReference>
<feature type="domain" description="Glycosyltransferase 2-like" evidence="1">
    <location>
        <begin position="5"/>
        <end position="126"/>
    </location>
</feature>
<sequence>MVTVSVCILTYNHENYIVQTLKSVFEQVCDFKFEIILSNDCSTDGTHEIITSFLKEYKQKACVNYFNHVTNLGMMTNFKFALKQCKGKYIALCDGDDFWIDPLKLQKQVDFMETHPNYAIHSGIAKIEFAKPSHDLRFIGEEAADKSYVLEDFYGRNHLVTCTVLFRNCITHWPRVFEDVTLGDWFLYVLVLNHSGLKAYKSKTVYSVYRVLSSGVMNSLKPIAKHNGRLKQIFIIKDYLGYKSYPLQVKKCINANSIAKVRVELSHKMYKAALLTFFKNLYYCKHRISVRKYFSALKHDFK</sequence>
<keyword evidence="3" id="KW-1185">Reference proteome</keyword>
<dbReference type="Proteomes" id="UP001156141">
    <property type="component" value="Unassembled WGS sequence"/>
</dbReference>
<organism evidence="2 3">
    <name type="scientific">Aestuariibaculum lutulentum</name>
    <dbReference type="NCBI Taxonomy" id="2920935"/>
    <lineage>
        <taxon>Bacteria</taxon>
        <taxon>Pseudomonadati</taxon>
        <taxon>Bacteroidota</taxon>
        <taxon>Flavobacteriia</taxon>
        <taxon>Flavobacteriales</taxon>
        <taxon>Flavobacteriaceae</taxon>
    </lineage>
</organism>